<name>A0A1N6YBV4_9GAMM</name>
<sequence>MNTKNKLVDNPFWRGFRWIVWGGAAGLLSLPLIAMRFTNEVNWTAFDFLVMGMMLAAVCLAFELALRMARNGYYMLGAGLAAGTAFLITWSNLAVGIVGNENNPVNLIFFGIVAIAVVGTLVSRLQPSGMARTMLVAGFAQAATVVLALFKEAPIVAVILGVFTAMWLLSSVLFGKAADALPTIAQAS</sequence>
<protein>
    <submittedName>
        <fullName evidence="2">Uncharacterized protein</fullName>
    </submittedName>
</protein>
<feature type="transmembrane region" description="Helical" evidence="1">
    <location>
        <begin position="73"/>
        <end position="93"/>
    </location>
</feature>
<feature type="transmembrane region" description="Helical" evidence="1">
    <location>
        <begin position="12"/>
        <end position="33"/>
    </location>
</feature>
<keyword evidence="1" id="KW-1133">Transmembrane helix</keyword>
<accession>A0A1N6YBV4</accession>
<feature type="transmembrane region" description="Helical" evidence="1">
    <location>
        <begin position="155"/>
        <end position="174"/>
    </location>
</feature>
<evidence type="ECO:0000256" key="1">
    <source>
        <dbReference type="SAM" id="Phobius"/>
    </source>
</evidence>
<gene>
    <name evidence="2" type="ORF">SAMN05421546_2450</name>
</gene>
<reference evidence="3" key="1">
    <citation type="submission" date="2017-01" db="EMBL/GenBank/DDBJ databases">
        <authorList>
            <person name="Varghese N."/>
            <person name="Submissions S."/>
        </authorList>
    </citation>
    <scope>NUCLEOTIDE SEQUENCE [LARGE SCALE GENOMIC DNA]</scope>
    <source>
        <strain evidence="3">UM1</strain>
    </source>
</reference>
<keyword evidence="1" id="KW-0812">Transmembrane</keyword>
<evidence type="ECO:0000313" key="3">
    <source>
        <dbReference type="Proteomes" id="UP000241788"/>
    </source>
</evidence>
<keyword evidence="3" id="KW-1185">Reference proteome</keyword>
<keyword evidence="1" id="KW-0472">Membrane</keyword>
<dbReference type="Proteomes" id="UP000241788">
    <property type="component" value="Unassembled WGS sequence"/>
</dbReference>
<dbReference type="STRING" id="1604334.SAMN05421546_2450"/>
<dbReference type="EMBL" id="FTLW01000006">
    <property type="protein sequence ID" value="SIR11991.1"/>
    <property type="molecule type" value="Genomic_DNA"/>
</dbReference>
<feature type="transmembrane region" description="Helical" evidence="1">
    <location>
        <begin position="105"/>
        <end position="122"/>
    </location>
</feature>
<dbReference type="AlphaFoldDB" id="A0A1N6YBV4"/>
<feature type="transmembrane region" description="Helical" evidence="1">
    <location>
        <begin position="129"/>
        <end position="149"/>
    </location>
</feature>
<evidence type="ECO:0000313" key="2">
    <source>
        <dbReference type="EMBL" id="SIR11991.1"/>
    </source>
</evidence>
<organism evidence="2 3">
    <name type="scientific">Solilutibacter tolerans</name>
    <dbReference type="NCBI Taxonomy" id="1604334"/>
    <lineage>
        <taxon>Bacteria</taxon>
        <taxon>Pseudomonadati</taxon>
        <taxon>Pseudomonadota</taxon>
        <taxon>Gammaproteobacteria</taxon>
        <taxon>Lysobacterales</taxon>
        <taxon>Lysobacteraceae</taxon>
        <taxon>Solilutibacter</taxon>
    </lineage>
</organism>
<proteinExistence type="predicted"/>
<feature type="transmembrane region" description="Helical" evidence="1">
    <location>
        <begin position="45"/>
        <end position="66"/>
    </location>
</feature>